<keyword evidence="1" id="KW-0812">Transmembrane</keyword>
<protein>
    <submittedName>
        <fullName evidence="2">Phage holin family protein</fullName>
    </submittedName>
</protein>
<keyword evidence="1" id="KW-0472">Membrane</keyword>
<proteinExistence type="predicted"/>
<dbReference type="AlphaFoldDB" id="A0A934Q3X4"/>
<evidence type="ECO:0000313" key="3">
    <source>
        <dbReference type="Proteomes" id="UP000617041"/>
    </source>
</evidence>
<sequence>MVHPIFSVLVSKPDLVMEHVAGYAALVKEEATTAGADVTRRAAAWAACAMCALVFLLFTGIAVMLGAVAGFHWTLVVVPLVPLVGAGIAFAMARKRTPGQAFAELRAQLEADAQALRTLGGRP</sequence>
<dbReference type="InterPro" id="IPR009937">
    <property type="entry name" value="Phage_holin_3_6"/>
</dbReference>
<feature type="transmembrane region" description="Helical" evidence="1">
    <location>
        <begin position="71"/>
        <end position="93"/>
    </location>
</feature>
<organism evidence="2 3">
    <name type="scientific">Ramlibacter algicola</name>
    <dbReference type="NCBI Taxonomy" id="2795217"/>
    <lineage>
        <taxon>Bacteria</taxon>
        <taxon>Pseudomonadati</taxon>
        <taxon>Pseudomonadota</taxon>
        <taxon>Betaproteobacteria</taxon>
        <taxon>Burkholderiales</taxon>
        <taxon>Comamonadaceae</taxon>
        <taxon>Ramlibacter</taxon>
    </lineage>
</organism>
<comment type="caution">
    <text evidence="2">The sequence shown here is derived from an EMBL/GenBank/DDBJ whole genome shotgun (WGS) entry which is preliminary data.</text>
</comment>
<evidence type="ECO:0000256" key="1">
    <source>
        <dbReference type="SAM" id="Phobius"/>
    </source>
</evidence>
<gene>
    <name evidence="2" type="ORF">I8E28_17555</name>
</gene>
<accession>A0A934Q3X4</accession>
<dbReference type="EMBL" id="JAEDAO010000001">
    <property type="protein sequence ID" value="MBK0394413.1"/>
    <property type="molecule type" value="Genomic_DNA"/>
</dbReference>
<keyword evidence="1" id="KW-1133">Transmembrane helix</keyword>
<dbReference type="Proteomes" id="UP000617041">
    <property type="component" value="Unassembled WGS sequence"/>
</dbReference>
<evidence type="ECO:0000313" key="2">
    <source>
        <dbReference type="EMBL" id="MBK0394413.1"/>
    </source>
</evidence>
<name>A0A934Q3X4_9BURK</name>
<feature type="transmembrane region" description="Helical" evidence="1">
    <location>
        <begin position="42"/>
        <end position="65"/>
    </location>
</feature>
<reference evidence="2" key="1">
    <citation type="submission" date="2020-12" db="EMBL/GenBank/DDBJ databases">
        <title>Ramlibacter sp. nov., isolated from a freshwater alga, Cryptomonas.</title>
        <authorList>
            <person name="Kim H.M."/>
            <person name="Jeon C.O."/>
        </authorList>
    </citation>
    <scope>NUCLEOTIDE SEQUENCE</scope>
    <source>
        <strain evidence="2">CrO1</strain>
    </source>
</reference>
<dbReference type="Pfam" id="PF07332">
    <property type="entry name" value="Phage_holin_3_6"/>
    <property type="match status" value="1"/>
</dbReference>
<keyword evidence="3" id="KW-1185">Reference proteome</keyword>